<name>A0ABW7FQQ1_9BURK</name>
<dbReference type="EMBL" id="JBIGHZ010000001">
    <property type="protein sequence ID" value="MFG6446637.1"/>
    <property type="molecule type" value="Genomic_DNA"/>
</dbReference>
<keyword evidence="3" id="KW-1185">Reference proteome</keyword>
<protein>
    <recommendedName>
        <fullName evidence="4">Chemotaxis protein</fullName>
    </recommendedName>
</protein>
<evidence type="ECO:0008006" key="4">
    <source>
        <dbReference type="Google" id="ProtNLM"/>
    </source>
</evidence>
<reference evidence="2 3" key="1">
    <citation type="submission" date="2024-08" db="EMBL/GenBank/DDBJ databases">
        <authorList>
            <person name="Lu H."/>
        </authorList>
    </citation>
    <scope>NUCLEOTIDE SEQUENCE [LARGE SCALE GENOMIC DNA]</scope>
    <source>
        <strain evidence="2 3">BYS180W</strain>
    </source>
</reference>
<keyword evidence="1" id="KW-0472">Membrane</keyword>
<gene>
    <name evidence="2" type="ORF">ACG0Z6_00120</name>
</gene>
<sequence length="477" mass="52081">MNSRIEKTLLLVQQAQKAWDELYALMRDSGLLMDRSYASLQRSSIDELNERLAATFLLADGLRNIEDSAVTLLAARLPSIEGPLSQIHQHADVALSQLRSFADATLSDPSGNLTVQVMRGGSVYTNWFLGGNLDPIAAQQTVLLDQLTLGLRFGRYKGVGLFQERARELQTMAAELAKLLEQSRSIVTAVHASRAAADTVLQQAQSDVDAVRVSREQVNSAALESQQALEEIRAKLARVREITQASDSLSTQVDDYGASFEAFKESLDARVAAHQKFAADMVEATAANKTRESEIDALIGRADTMIRGATTAGLSNSLDEARCAYEARLKTTGWWFLGSVAVLLLCLLPIAGQLIPGPWQLWFQAPSGGNSDPWLATLGKVILLLPATWATAFFAGNYAELFHLSREYAHKAAMAKAVDGFKREAPEYREEIVAGVFMEIRDNPGSRKSPPAATPQNPIAQKILEKLLEAVRAKKGE</sequence>
<feature type="transmembrane region" description="Helical" evidence="1">
    <location>
        <begin position="334"/>
        <end position="355"/>
    </location>
</feature>
<organism evidence="2 3">
    <name type="scientific">Roseateles rivi</name>
    <dbReference type="NCBI Taxonomy" id="3299028"/>
    <lineage>
        <taxon>Bacteria</taxon>
        <taxon>Pseudomonadati</taxon>
        <taxon>Pseudomonadota</taxon>
        <taxon>Betaproteobacteria</taxon>
        <taxon>Burkholderiales</taxon>
        <taxon>Sphaerotilaceae</taxon>
        <taxon>Roseateles</taxon>
    </lineage>
</organism>
<comment type="caution">
    <text evidence="2">The sequence shown here is derived from an EMBL/GenBank/DDBJ whole genome shotgun (WGS) entry which is preliminary data.</text>
</comment>
<keyword evidence="1" id="KW-1133">Transmembrane helix</keyword>
<accession>A0ABW7FQQ1</accession>
<keyword evidence="1" id="KW-0812">Transmembrane</keyword>
<evidence type="ECO:0000313" key="2">
    <source>
        <dbReference type="EMBL" id="MFG6446637.1"/>
    </source>
</evidence>
<evidence type="ECO:0000256" key="1">
    <source>
        <dbReference type="SAM" id="Phobius"/>
    </source>
</evidence>
<dbReference type="RefSeq" id="WP_394457679.1">
    <property type="nucleotide sequence ID" value="NZ_JBIGHZ010000001.1"/>
</dbReference>
<dbReference type="Proteomes" id="UP001606099">
    <property type="component" value="Unassembled WGS sequence"/>
</dbReference>
<proteinExistence type="predicted"/>
<feature type="transmembrane region" description="Helical" evidence="1">
    <location>
        <begin position="375"/>
        <end position="396"/>
    </location>
</feature>
<evidence type="ECO:0000313" key="3">
    <source>
        <dbReference type="Proteomes" id="UP001606099"/>
    </source>
</evidence>